<gene>
    <name evidence="2" type="ORF">PMH09_15230</name>
</gene>
<evidence type="ECO:0000313" key="2">
    <source>
        <dbReference type="EMBL" id="MDJ1184538.1"/>
    </source>
</evidence>
<dbReference type="Pfam" id="PF09912">
    <property type="entry name" value="DUF2141"/>
    <property type="match status" value="1"/>
</dbReference>
<protein>
    <submittedName>
        <fullName evidence="2">DUF2141 domain-containing protein</fullName>
    </submittedName>
</protein>
<keyword evidence="1" id="KW-0732">Signal</keyword>
<dbReference type="InterPro" id="IPR018673">
    <property type="entry name" value="DUF2141"/>
</dbReference>
<organism evidence="2 3">
    <name type="scientific">Roseofilum casamattae BLCC-M143</name>
    <dbReference type="NCBI Taxonomy" id="3022442"/>
    <lineage>
        <taxon>Bacteria</taxon>
        <taxon>Bacillati</taxon>
        <taxon>Cyanobacteriota</taxon>
        <taxon>Cyanophyceae</taxon>
        <taxon>Desertifilales</taxon>
        <taxon>Desertifilaceae</taxon>
        <taxon>Roseofilum</taxon>
        <taxon>Roseofilum casamattae</taxon>
    </lineage>
</organism>
<proteinExistence type="predicted"/>
<evidence type="ECO:0000256" key="1">
    <source>
        <dbReference type="SAM" id="SignalP"/>
    </source>
</evidence>
<comment type="caution">
    <text evidence="2">The sequence shown here is derived from an EMBL/GenBank/DDBJ whole genome shotgun (WGS) entry which is preliminary data.</text>
</comment>
<feature type="signal peptide" evidence="1">
    <location>
        <begin position="1"/>
        <end position="24"/>
    </location>
</feature>
<dbReference type="EMBL" id="JAQOSQ010000016">
    <property type="protein sequence ID" value="MDJ1184538.1"/>
    <property type="molecule type" value="Genomic_DNA"/>
</dbReference>
<dbReference type="Proteomes" id="UP001232992">
    <property type="component" value="Unassembled WGS sequence"/>
</dbReference>
<name>A0ABT7C1Y4_9CYAN</name>
<accession>A0ABT7C1Y4</accession>
<feature type="chain" id="PRO_5045761768" evidence="1">
    <location>
        <begin position="25"/>
        <end position="159"/>
    </location>
</feature>
<sequence>MRQWLGVVLIAAGLGLSTGQLARAQSPSDTGRTLSIEVTGLNADKKGQVCVRLYEAAANFPTGDEGVTHQDCHPVTADRDRFEFTDVGCQTCAIALLHDTNGNRKMDTNFFGIPKEGFGFSNNPIVSRKTRAPDFQRASFPFPGSSMQVTIGVKYGLDR</sequence>
<reference evidence="2 3" key="1">
    <citation type="submission" date="2023-01" db="EMBL/GenBank/DDBJ databases">
        <title>Novel diversity within Roseofilum (Cyanobacteria; Desertifilaceae) from marine benthic mats with descriptions of four novel species.</title>
        <authorList>
            <person name="Wang Y."/>
            <person name="Berthold D.E."/>
            <person name="Hu J."/>
            <person name="Lefler F.W."/>
            <person name="Laughinghouse H.D. IV."/>
        </authorList>
    </citation>
    <scope>NUCLEOTIDE SEQUENCE [LARGE SCALE GENOMIC DNA]</scope>
    <source>
        <strain evidence="2 3">BLCC-M143</strain>
    </source>
</reference>
<dbReference type="RefSeq" id="WP_283759194.1">
    <property type="nucleotide sequence ID" value="NZ_JAQOSQ010000016.1"/>
</dbReference>
<evidence type="ECO:0000313" key="3">
    <source>
        <dbReference type="Proteomes" id="UP001232992"/>
    </source>
</evidence>
<keyword evidence="3" id="KW-1185">Reference proteome</keyword>